<feature type="domain" description="Saccharopine dehydrogenase NADP binding" evidence="3">
    <location>
        <begin position="9"/>
        <end position="139"/>
    </location>
</feature>
<comment type="caution">
    <text evidence="4">The sequence shown here is derived from an EMBL/GenBank/DDBJ whole genome shotgun (WGS) entry which is preliminary data.</text>
</comment>
<name>A0A0G2H1L3_PHACM</name>
<protein>
    <submittedName>
        <fullName evidence="4">Putative saccharopine dehydrogenase</fullName>
    </submittedName>
</protein>
<dbReference type="SUPFAM" id="SSF51735">
    <property type="entry name" value="NAD(P)-binding Rossmann-fold domains"/>
    <property type="match status" value="1"/>
</dbReference>
<dbReference type="PANTHER" id="PTHR12286:SF5">
    <property type="entry name" value="SACCHAROPINE DEHYDROGENASE-LIKE OXIDOREDUCTASE"/>
    <property type="match status" value="1"/>
</dbReference>
<gene>
    <name evidence="4" type="ORF">UCRPC4_g00003</name>
</gene>
<accession>A0A0G2H1L3</accession>
<feature type="region of interest" description="Disordered" evidence="2">
    <location>
        <begin position="391"/>
        <end position="410"/>
    </location>
</feature>
<sequence>MATEKMYDIVILGATGYTGRCAVEHVYTNIPTNVKWAVAGRSQQKLGDLIDQLQRSHPDRQHPGIEIVELNDQDLDRLAKKTRAIINAVGPYHMYSTPVVEACAINGTHYFDVTGETPWYYDILQKYEKTAKGSGAIIVPAIGLESFPTDIIAYLAATRLRQVHDTSIQHLTSCVYRLRSGGLSHGTTLTALTLTKSYPLSHLHKTLQPYSLSSTSSNTPKTPSHRPLLSRLLGPFSLSPFPGYLTTSPTSTSNICVSHRTSCLLSPALYSPSFRLEEYLRVPNLLLGTLAHITLTTLSFLILLPPIRWLLIKLLVTSPGSGPTDLSNRNSFLDIRGLGIGADTSPLQNNPQKVLSRLTYNSHMYQMSGVLMVECAMSVLNNDGAEKVRRKRFGSSSAAAENDDDDDDKGQGGILTGACLAESTDLLDRLKNVGFTFEVEDFDG</sequence>
<proteinExistence type="inferred from homology"/>
<reference evidence="4 5" key="2">
    <citation type="submission" date="2015-05" db="EMBL/GenBank/DDBJ databases">
        <authorList>
            <person name="Morales-Cruz A."/>
            <person name="Amrine K.C."/>
            <person name="Cantu D."/>
        </authorList>
    </citation>
    <scope>NUCLEOTIDE SEQUENCE [LARGE SCALE GENOMIC DNA]</scope>
    <source>
        <strain evidence="4">UCRPC4</strain>
    </source>
</reference>
<evidence type="ECO:0000313" key="4">
    <source>
        <dbReference type="EMBL" id="KKY29213.1"/>
    </source>
</evidence>
<evidence type="ECO:0000313" key="5">
    <source>
        <dbReference type="Proteomes" id="UP000053317"/>
    </source>
</evidence>
<evidence type="ECO:0000259" key="3">
    <source>
        <dbReference type="Pfam" id="PF03435"/>
    </source>
</evidence>
<dbReference type="OrthoDB" id="10268090at2759"/>
<dbReference type="GO" id="GO:0005739">
    <property type="term" value="C:mitochondrion"/>
    <property type="evidence" value="ECO:0007669"/>
    <property type="project" value="TreeGrafter"/>
</dbReference>
<keyword evidence="5" id="KW-1185">Reference proteome</keyword>
<dbReference type="InterPro" id="IPR005097">
    <property type="entry name" value="Sacchrp_dh_NADP-bd"/>
</dbReference>
<dbReference type="InterPro" id="IPR051276">
    <property type="entry name" value="Saccharopine_DH-like_oxidrdct"/>
</dbReference>
<reference evidence="4 5" key="1">
    <citation type="submission" date="2015-05" db="EMBL/GenBank/DDBJ databases">
        <title>Distinctive expansion of gene families associated with plant cell wall degradation and secondary metabolism in the genomes of grapevine trunk pathogens.</title>
        <authorList>
            <person name="Lawrence D.P."/>
            <person name="Travadon R."/>
            <person name="Rolshausen P.E."/>
            <person name="Baumgartner K."/>
        </authorList>
    </citation>
    <scope>NUCLEOTIDE SEQUENCE [LARGE SCALE GENOMIC DNA]</scope>
    <source>
        <strain evidence="4">UCRPC4</strain>
    </source>
</reference>
<dbReference type="GO" id="GO:0005811">
    <property type="term" value="C:lipid droplet"/>
    <property type="evidence" value="ECO:0007669"/>
    <property type="project" value="TreeGrafter"/>
</dbReference>
<comment type="similarity">
    <text evidence="1">Belongs to the saccharopine dehydrogenase family.</text>
</comment>
<dbReference type="Gene3D" id="3.40.50.720">
    <property type="entry name" value="NAD(P)-binding Rossmann-like Domain"/>
    <property type="match status" value="1"/>
</dbReference>
<dbReference type="GO" id="GO:0009247">
    <property type="term" value="P:glycolipid biosynthetic process"/>
    <property type="evidence" value="ECO:0007669"/>
    <property type="project" value="TreeGrafter"/>
</dbReference>
<organism evidence="4 5">
    <name type="scientific">Phaeomoniella chlamydospora</name>
    <name type="common">Phaeoacremonium chlamydosporum</name>
    <dbReference type="NCBI Taxonomy" id="158046"/>
    <lineage>
        <taxon>Eukaryota</taxon>
        <taxon>Fungi</taxon>
        <taxon>Dikarya</taxon>
        <taxon>Ascomycota</taxon>
        <taxon>Pezizomycotina</taxon>
        <taxon>Eurotiomycetes</taxon>
        <taxon>Chaetothyriomycetidae</taxon>
        <taxon>Phaeomoniellales</taxon>
        <taxon>Phaeomoniellaceae</taxon>
        <taxon>Phaeomoniella</taxon>
    </lineage>
</organism>
<dbReference type="GO" id="GO:0005886">
    <property type="term" value="C:plasma membrane"/>
    <property type="evidence" value="ECO:0007669"/>
    <property type="project" value="TreeGrafter"/>
</dbReference>
<dbReference type="Pfam" id="PF03435">
    <property type="entry name" value="Sacchrp_dh_NADP"/>
    <property type="match status" value="1"/>
</dbReference>
<dbReference type="PANTHER" id="PTHR12286">
    <property type="entry name" value="SACCHAROPINE DEHYDROGENASE-LIKE OXIDOREDUCTASE"/>
    <property type="match status" value="1"/>
</dbReference>
<evidence type="ECO:0000256" key="1">
    <source>
        <dbReference type="ARBA" id="ARBA00038048"/>
    </source>
</evidence>
<dbReference type="InterPro" id="IPR036291">
    <property type="entry name" value="NAD(P)-bd_dom_sf"/>
</dbReference>
<dbReference type="EMBL" id="LCWF01000001">
    <property type="protein sequence ID" value="KKY29213.1"/>
    <property type="molecule type" value="Genomic_DNA"/>
</dbReference>
<dbReference type="AlphaFoldDB" id="A0A0G2H1L3"/>
<evidence type="ECO:0000256" key="2">
    <source>
        <dbReference type="SAM" id="MobiDB-lite"/>
    </source>
</evidence>
<dbReference type="Proteomes" id="UP000053317">
    <property type="component" value="Unassembled WGS sequence"/>
</dbReference>